<dbReference type="InterPro" id="IPR050206">
    <property type="entry name" value="FtsK/SpoIIIE/SftA"/>
</dbReference>
<keyword evidence="5" id="KW-0132">Cell division</keyword>
<sequence length="1035" mass="108189">PGGPAVTLGNDPETVANRVSELVSLIKARTKARGAALSAAVATDADVVVIADGARRLREVPGMVQVLTEGPAARVFVVCLDRAERLLPEECAAVVECAADRLAVRQRDTPEVLDVRPDLVEVDWCAAVARALAPIRDVTVEDDSGLLDAVDLLGLLGCEPPDPAAFLERWRTRPASTEVVLGAGYDGPAAFDLVRDGPHALIGGTTGSGKSELLQTLVASLAAANRPDELVFVLVDYKGGSAFRDCVRLPHTLGMVTDLDEHLTTRALDSLRAELRRRERLLADAGAKDLPEYAAMRRRDPALAPMPRLVLVIDEFATLVREVPAFVPGLVGIAQRGRSLGLHLVLATQRPAGAVNHDIRANTNLRIALRVTDATESHDVIDSTDAVTISAATPGRALARIAHGTVVAFQTGYVGGPRAAANAAQDAAAQDEAWAAADEAVWTQPLPWTGLGRRVQAPVAGPGTRSAVPQDTETDLSALVEAIRAAAESLGIEPQQSPWLAPLPAALTLDELPAVLAPPDPSGAALAPVAYALEDRPAQQSQHPVTLDFASFGHLYVLGAPRSGRSQVLRTLAGALARRHSSADVHLYGIDAAGGALGALEDLPHTGAVARRGDLDRIDRLVTRVGAELTRRQELLAARGAATLTELRAMLPPAERPAYLMLFIDGWESLFGTTNDHDNGRLTEDVVRIVREGAAAGVHVVATSERGLLTGRIGTLNDHRLMLRMADRSDYTMIGLDFGDLPTVMFPGRAWRSEGPAEAQVALLGPGLSGREQAAALADIGRKAAARDAEVPAARRPFKVGAVPGAVTFAAAYEQVPQAARRPLWALLGIGGDEAEPIGADFTTHTTLTVAGPGGSGRSTTLLAIAISLLANGTAVVAVTPRSSPLSGLARHERATVIASANPAPAELDEALRRLGGPAVVLVDDVDMVPMGAAADAFLTTLVRTGKETGRGIAVAGSADTLTQATMGWVGEVRRGRRGVLLAPQGILEGDLAGVRLPVSLTRRPIRPGSALTADPRGSGAPVAISVPMTALKAE</sequence>
<dbReference type="Proteomes" id="UP000675781">
    <property type="component" value="Unassembled WGS sequence"/>
</dbReference>
<evidence type="ECO:0000313" key="6">
    <source>
        <dbReference type="Proteomes" id="UP000675781"/>
    </source>
</evidence>
<comment type="caution">
    <text evidence="5">The sequence shown here is derived from an EMBL/GenBank/DDBJ whole genome shotgun (WGS) entry which is preliminary data.</text>
</comment>
<feature type="binding site" evidence="3">
    <location>
        <begin position="204"/>
        <end position="211"/>
    </location>
    <ligand>
        <name>ATP</name>
        <dbReference type="ChEBI" id="CHEBI:30616"/>
    </ligand>
</feature>
<feature type="domain" description="FtsK" evidence="4">
    <location>
        <begin position="542"/>
        <end position="732"/>
    </location>
</feature>
<dbReference type="GO" id="GO:0051301">
    <property type="term" value="P:cell division"/>
    <property type="evidence" value="ECO:0007669"/>
    <property type="project" value="UniProtKB-KW"/>
</dbReference>
<dbReference type="GO" id="GO:0003677">
    <property type="term" value="F:DNA binding"/>
    <property type="evidence" value="ECO:0007669"/>
    <property type="project" value="InterPro"/>
</dbReference>
<reference evidence="5" key="1">
    <citation type="submission" date="2021-04" db="EMBL/GenBank/DDBJ databases">
        <title>Genome based classification of Actinospica acidithermotolerans sp. nov., an actinobacterium isolated from an Indonesian hot spring.</title>
        <authorList>
            <person name="Kusuma A.B."/>
            <person name="Putra K.E."/>
            <person name="Nafisah S."/>
            <person name="Loh J."/>
            <person name="Nouioui I."/>
            <person name="Goodfellow M."/>
        </authorList>
    </citation>
    <scope>NUCLEOTIDE SEQUENCE</scope>
    <source>
        <strain evidence="5">CSCA 57</strain>
    </source>
</reference>
<dbReference type="EMBL" id="JAGSOG010000138">
    <property type="protein sequence ID" value="MBR7836360.1"/>
    <property type="molecule type" value="Genomic_DNA"/>
</dbReference>
<keyword evidence="6" id="KW-1185">Reference proteome</keyword>
<dbReference type="InterPro" id="IPR003593">
    <property type="entry name" value="AAA+_ATPase"/>
</dbReference>
<dbReference type="PANTHER" id="PTHR22683:SF1">
    <property type="entry name" value="TYPE VII SECRETION SYSTEM PROTEIN ESSC"/>
    <property type="match status" value="1"/>
</dbReference>
<evidence type="ECO:0000256" key="2">
    <source>
        <dbReference type="ARBA" id="ARBA00022840"/>
    </source>
</evidence>
<dbReference type="CDD" id="cd01127">
    <property type="entry name" value="TrwB_TraG_TraD_VirD4"/>
    <property type="match status" value="1"/>
</dbReference>
<dbReference type="Gene3D" id="3.40.50.300">
    <property type="entry name" value="P-loop containing nucleotide triphosphate hydrolases"/>
    <property type="match status" value="3"/>
</dbReference>
<dbReference type="GO" id="GO:0005524">
    <property type="term" value="F:ATP binding"/>
    <property type="evidence" value="ECO:0007669"/>
    <property type="project" value="UniProtKB-UniRule"/>
</dbReference>
<dbReference type="Pfam" id="PF01580">
    <property type="entry name" value="FtsK_SpoIIIE"/>
    <property type="match status" value="2"/>
</dbReference>
<keyword evidence="5" id="KW-0131">Cell cycle</keyword>
<dbReference type="InterPro" id="IPR002543">
    <property type="entry name" value="FtsK_dom"/>
</dbReference>
<dbReference type="AlphaFoldDB" id="A0A941EPZ9"/>
<evidence type="ECO:0000256" key="3">
    <source>
        <dbReference type="PROSITE-ProRule" id="PRU00289"/>
    </source>
</evidence>
<dbReference type="InterPro" id="IPR027417">
    <property type="entry name" value="P-loop_NTPase"/>
</dbReference>
<accession>A0A941EPZ9</accession>
<proteinExistence type="predicted"/>
<evidence type="ECO:0000313" key="5">
    <source>
        <dbReference type="EMBL" id="MBR7836360.1"/>
    </source>
</evidence>
<dbReference type="PANTHER" id="PTHR22683">
    <property type="entry name" value="SPORULATION PROTEIN RELATED"/>
    <property type="match status" value="1"/>
</dbReference>
<keyword evidence="1 3" id="KW-0547">Nucleotide-binding</keyword>
<feature type="domain" description="FtsK" evidence="4">
    <location>
        <begin position="186"/>
        <end position="378"/>
    </location>
</feature>
<dbReference type="SMART" id="SM00382">
    <property type="entry name" value="AAA"/>
    <property type="match status" value="3"/>
</dbReference>
<dbReference type="SUPFAM" id="SSF52540">
    <property type="entry name" value="P-loop containing nucleoside triphosphate hydrolases"/>
    <property type="match status" value="3"/>
</dbReference>
<protein>
    <submittedName>
        <fullName evidence="5">Cell division protein FtsK</fullName>
    </submittedName>
</protein>
<feature type="non-terminal residue" evidence="5">
    <location>
        <position position="1"/>
    </location>
</feature>
<dbReference type="PROSITE" id="PS50901">
    <property type="entry name" value="FTSK"/>
    <property type="match status" value="2"/>
</dbReference>
<name>A0A941EPZ9_9ACTN</name>
<gene>
    <name evidence="5" type="ORF">KDL01_23990</name>
</gene>
<evidence type="ECO:0000256" key="1">
    <source>
        <dbReference type="ARBA" id="ARBA00022741"/>
    </source>
</evidence>
<keyword evidence="2 3" id="KW-0067">ATP-binding</keyword>
<dbReference type="RefSeq" id="WP_212530839.1">
    <property type="nucleotide sequence ID" value="NZ_JAGSOG010000138.1"/>
</dbReference>
<organism evidence="5 6">
    <name type="scientific">Actinospica durhamensis</name>
    <dbReference type="NCBI Taxonomy" id="1508375"/>
    <lineage>
        <taxon>Bacteria</taxon>
        <taxon>Bacillati</taxon>
        <taxon>Actinomycetota</taxon>
        <taxon>Actinomycetes</taxon>
        <taxon>Catenulisporales</taxon>
        <taxon>Actinospicaceae</taxon>
        <taxon>Actinospica</taxon>
    </lineage>
</organism>
<evidence type="ECO:0000259" key="4">
    <source>
        <dbReference type="PROSITE" id="PS50901"/>
    </source>
</evidence>
<feature type="binding site" evidence="3">
    <location>
        <begin position="559"/>
        <end position="566"/>
    </location>
    <ligand>
        <name>ATP</name>
        <dbReference type="ChEBI" id="CHEBI:30616"/>
    </ligand>
</feature>